<sequence length="225" mass="26458">MPLKYKLQLLHDLLLTALFLSVMGYHIYPELIHEWAGIVFFALVFLHSGLNLWWFKKLTQGQYDAYRLLQTGVNLLTFILFMIACVSGVMMSNFALPDLPISMVNSTVRKLHMLSSHWLQLLIGVHLGLHWKMLANFLAKLWQIDLNGFNARRRLPALWLVISAYGIYALIKRDIHHYLFGLIEFAALDFDEPKWLFYLDFFAIVIFAAYLTRFLVWLCLFRRKD</sequence>
<feature type="transmembrane region" description="Helical" evidence="1">
    <location>
        <begin position="155"/>
        <end position="171"/>
    </location>
</feature>
<keyword evidence="1" id="KW-0472">Membrane</keyword>
<gene>
    <name evidence="3" type="ORF">SAMN05660772_01954</name>
</gene>
<feature type="domain" description="Flavinylation-associated cytochrome" evidence="2">
    <location>
        <begin position="73"/>
        <end position="131"/>
    </location>
</feature>
<evidence type="ECO:0000259" key="2">
    <source>
        <dbReference type="Pfam" id="PF14358"/>
    </source>
</evidence>
<dbReference type="EMBL" id="FWWV01000007">
    <property type="protein sequence ID" value="SMB81841.1"/>
    <property type="molecule type" value="Genomic_DNA"/>
</dbReference>
<evidence type="ECO:0000313" key="3">
    <source>
        <dbReference type="EMBL" id="SMB81841.1"/>
    </source>
</evidence>
<keyword evidence="1" id="KW-0812">Transmembrane</keyword>
<reference evidence="4" key="1">
    <citation type="submission" date="2017-04" db="EMBL/GenBank/DDBJ databases">
        <authorList>
            <person name="Varghese N."/>
            <person name="Submissions S."/>
        </authorList>
    </citation>
    <scope>NUCLEOTIDE SEQUENCE [LARGE SCALE GENOMIC DNA]</scope>
    <source>
        <strain evidence="4">DSM 23072</strain>
    </source>
</reference>
<dbReference type="RefSeq" id="WP_084256365.1">
    <property type="nucleotide sequence ID" value="NZ_FWWV01000007.1"/>
</dbReference>
<proteinExistence type="predicted"/>
<feature type="transmembrane region" description="Helical" evidence="1">
    <location>
        <begin position="195"/>
        <end position="220"/>
    </location>
</feature>
<organism evidence="3 4">
    <name type="scientific">Pasteurella testudinis DSM 23072</name>
    <dbReference type="NCBI Taxonomy" id="1122938"/>
    <lineage>
        <taxon>Bacteria</taxon>
        <taxon>Pseudomonadati</taxon>
        <taxon>Pseudomonadota</taxon>
        <taxon>Gammaproteobacteria</taxon>
        <taxon>Pasteurellales</taxon>
        <taxon>Pasteurellaceae</taxon>
        <taxon>Pasteurella</taxon>
    </lineage>
</organism>
<feature type="transmembrane region" description="Helical" evidence="1">
    <location>
        <begin position="12"/>
        <end position="29"/>
    </location>
</feature>
<name>A0A1W1UM20_9PAST</name>
<feature type="transmembrane region" description="Helical" evidence="1">
    <location>
        <begin position="75"/>
        <end position="96"/>
    </location>
</feature>
<dbReference type="SUPFAM" id="SSF81342">
    <property type="entry name" value="Transmembrane di-heme cytochromes"/>
    <property type="match status" value="1"/>
</dbReference>
<feature type="transmembrane region" description="Helical" evidence="1">
    <location>
        <begin position="35"/>
        <end position="54"/>
    </location>
</feature>
<keyword evidence="4" id="KW-1185">Reference proteome</keyword>
<accession>A0A1W1UM20</accession>
<dbReference type="GO" id="GO:0016020">
    <property type="term" value="C:membrane"/>
    <property type="evidence" value="ECO:0007669"/>
    <property type="project" value="InterPro"/>
</dbReference>
<feature type="transmembrane region" description="Helical" evidence="1">
    <location>
        <begin position="116"/>
        <end position="134"/>
    </location>
</feature>
<dbReference type="InterPro" id="IPR016174">
    <property type="entry name" value="Di-haem_cyt_TM"/>
</dbReference>
<dbReference type="STRING" id="1122938.SAMN05660772_01954"/>
<evidence type="ECO:0000256" key="1">
    <source>
        <dbReference type="SAM" id="Phobius"/>
    </source>
</evidence>
<evidence type="ECO:0000313" key="4">
    <source>
        <dbReference type="Proteomes" id="UP000192408"/>
    </source>
</evidence>
<dbReference type="GO" id="GO:0022904">
    <property type="term" value="P:respiratory electron transport chain"/>
    <property type="evidence" value="ECO:0007669"/>
    <property type="project" value="InterPro"/>
</dbReference>
<dbReference type="InterPro" id="IPR025517">
    <property type="entry name" value="DUF4405"/>
</dbReference>
<keyword evidence="1" id="KW-1133">Transmembrane helix</keyword>
<dbReference type="AlphaFoldDB" id="A0A1W1UM20"/>
<dbReference type="Proteomes" id="UP000192408">
    <property type="component" value="Unassembled WGS sequence"/>
</dbReference>
<dbReference type="Pfam" id="PF14358">
    <property type="entry name" value="DUF4405"/>
    <property type="match status" value="1"/>
</dbReference>
<protein>
    <recommendedName>
        <fullName evidence="2">Flavinylation-associated cytochrome domain-containing protein</fullName>
    </recommendedName>
</protein>